<keyword evidence="1" id="KW-0677">Repeat</keyword>
<evidence type="ECO:0000313" key="4">
    <source>
        <dbReference type="Proteomes" id="UP000183995"/>
    </source>
</evidence>
<keyword evidence="4" id="KW-1185">Reference proteome</keyword>
<reference evidence="3 4" key="1">
    <citation type="submission" date="2016-11" db="EMBL/GenBank/DDBJ databases">
        <authorList>
            <person name="Jaros S."/>
            <person name="Januszkiewicz K."/>
            <person name="Wedrychowicz H."/>
        </authorList>
    </citation>
    <scope>NUCLEOTIDE SEQUENCE [LARGE SCALE GENOMIC DNA]</scope>
    <source>
        <strain evidence="3 4">DSM 10068</strain>
    </source>
</reference>
<dbReference type="Proteomes" id="UP000183995">
    <property type="component" value="Unassembled WGS sequence"/>
</dbReference>
<dbReference type="OrthoDB" id="2985276at2"/>
<gene>
    <name evidence="3" type="ORF">SAMN02745823_00147</name>
</gene>
<dbReference type="PROSITE" id="PS51272">
    <property type="entry name" value="SLH"/>
    <property type="match status" value="1"/>
</dbReference>
<dbReference type="EMBL" id="FQXV01000001">
    <property type="protein sequence ID" value="SHH51765.1"/>
    <property type="molecule type" value="Genomic_DNA"/>
</dbReference>
<dbReference type="RefSeq" id="WP_073075732.1">
    <property type="nucleotide sequence ID" value="NZ_FQXV01000001.1"/>
</dbReference>
<feature type="domain" description="SLH" evidence="2">
    <location>
        <begin position="197"/>
        <end position="264"/>
    </location>
</feature>
<dbReference type="Pfam" id="PF17963">
    <property type="entry name" value="Big_9"/>
    <property type="match status" value="1"/>
</dbReference>
<evidence type="ECO:0000256" key="1">
    <source>
        <dbReference type="ARBA" id="ARBA00022737"/>
    </source>
</evidence>
<evidence type="ECO:0000259" key="2">
    <source>
        <dbReference type="PROSITE" id="PS51272"/>
    </source>
</evidence>
<dbReference type="InterPro" id="IPR001119">
    <property type="entry name" value="SLH_dom"/>
</dbReference>
<name>A0A1M5TLR7_9FIRM</name>
<dbReference type="Pfam" id="PF00395">
    <property type="entry name" value="SLH"/>
    <property type="match status" value="2"/>
</dbReference>
<proteinExistence type="predicted"/>
<dbReference type="Gene3D" id="2.60.40.2810">
    <property type="match status" value="1"/>
</dbReference>
<dbReference type="STRING" id="1123282.SAMN02745823_00147"/>
<dbReference type="AlphaFoldDB" id="A0A1M5TLR7"/>
<protein>
    <submittedName>
        <fullName evidence="3">S-layer homology domain-containing protein</fullName>
    </submittedName>
</protein>
<accession>A0A1M5TLR7</accession>
<organism evidence="3 4">
    <name type="scientific">Sporobacter termitidis DSM 10068</name>
    <dbReference type="NCBI Taxonomy" id="1123282"/>
    <lineage>
        <taxon>Bacteria</taxon>
        <taxon>Bacillati</taxon>
        <taxon>Bacillota</taxon>
        <taxon>Clostridia</taxon>
        <taxon>Eubacteriales</taxon>
        <taxon>Oscillospiraceae</taxon>
        <taxon>Sporobacter</taxon>
    </lineage>
</organism>
<evidence type="ECO:0000313" key="3">
    <source>
        <dbReference type="EMBL" id="SHH51765.1"/>
    </source>
</evidence>
<sequence length="329" mass="34739">MKLSSRISFRAAVTALLAVLAGGLLWAGVPVLAADAAQNSSPVAENLSYNTFRDIPVKGQLSASDPEGDALTFEIADLPKKGIVQTEGDGSFVYTPEAGKKGQDSFSYIAVDTAGNLSDKGIVTISINKQSTKLTYADMADNGSYYSALVLAEKGILTGEKLGSEYFFRPDATVTRGEFLAMCLAMDDTKTLPGITRTGFSDDASIPMWVKPYVSTALMSGIITGFRDGDGQLIFAPQEPITMSEAAVVLNNVLKVSDVEAVDAISQDVCPAWAYQAEVNLSACNILQPAAVQAVPQVLTRAQAADMLVASMEVVNARDSGGSLLSWLK</sequence>